<dbReference type="EMBL" id="CP046314">
    <property type="protein sequence ID" value="QGS08584.1"/>
    <property type="molecule type" value="Genomic_DNA"/>
</dbReference>
<dbReference type="InterPro" id="IPR037883">
    <property type="entry name" value="Knr4/Smi1-like_sf"/>
</dbReference>
<dbReference type="Gene3D" id="1.25.40.10">
    <property type="entry name" value="Tetratricopeptide repeat domain"/>
    <property type="match status" value="1"/>
</dbReference>
<dbReference type="InterPro" id="IPR018958">
    <property type="entry name" value="Knr4/Smi1-like_dom"/>
</dbReference>
<dbReference type="SMART" id="SM00860">
    <property type="entry name" value="SMI1_KNR4"/>
    <property type="match status" value="1"/>
</dbReference>
<feature type="domain" description="Knr4/Smi1-like" evidence="1">
    <location>
        <begin position="27"/>
        <end position="160"/>
    </location>
</feature>
<dbReference type="InterPro" id="IPR011990">
    <property type="entry name" value="TPR-like_helical_dom_sf"/>
</dbReference>
<dbReference type="SUPFAM" id="SSF160631">
    <property type="entry name" value="SMI1/KNR4-like"/>
    <property type="match status" value="1"/>
</dbReference>
<evidence type="ECO:0000259" key="1">
    <source>
        <dbReference type="SMART" id="SM00860"/>
    </source>
</evidence>
<gene>
    <name evidence="2" type="ORF">FOC49_01155</name>
</gene>
<proteinExistence type="predicted"/>
<dbReference type="Proteomes" id="UP000425411">
    <property type="component" value="Chromosome"/>
</dbReference>
<evidence type="ECO:0000313" key="2">
    <source>
        <dbReference type="EMBL" id="QGS08584.1"/>
    </source>
</evidence>
<dbReference type="RefSeq" id="WP_004633693.1">
    <property type="nucleotide sequence ID" value="NZ_CP046314.1"/>
</dbReference>
<accession>A0AAP9HC17</accession>
<sequence>MGEFEDFDWGTFWDDSEYALESHVGKEPTDEEIKEVEDELGYKLPESYIELIKKHNGGIPFATVFSTRETAVYIESIYGIDKTKLYSLCGELGNELWLNEWKYPNIGIAIADTISAGHHMVFLDYRECGCDGEPKVVLVDQEDDYRIYQLADNFEDFIRGLRINPYNITNEDFLKCSEKQRLEIITILDKESDYESIIEFLEYVGVQNLSAEFIGILAKTYNNDNRLEDAIRILDMIPEKERDATWYYRYGYSYSQLSSNDRYRIEDEVLQALTMLEKSIELSKDNQVIEWCMELVEFHKFKNILENNEERFPLTYKHYKEYRNHLVKLKENINRLH</sequence>
<reference evidence="2 3" key="1">
    <citation type="submission" date="2019-11" db="EMBL/GenBank/DDBJ databases">
        <title>FDA dAtabase for Regulatory Grade micrObial Sequences (FDA-ARGOS): Supporting development and validation of Infectious Disease Dx tests.</title>
        <authorList>
            <person name="Turner S."/>
            <person name="Byrd R."/>
            <person name="Tallon L."/>
            <person name="Sadzewicz L."/>
            <person name="Vavikolanu K."/>
            <person name="Mehta A."/>
            <person name="Aluvathingal J."/>
            <person name="Nadendla S."/>
            <person name="Myers T."/>
            <person name="Yan Y."/>
            <person name="Sichtig H."/>
        </authorList>
    </citation>
    <scope>NUCLEOTIDE SEQUENCE [LARGE SCALE GENOMIC DNA]</scope>
    <source>
        <strain evidence="2 3">FDAARGOS_741</strain>
    </source>
</reference>
<evidence type="ECO:0000313" key="3">
    <source>
        <dbReference type="Proteomes" id="UP000425411"/>
    </source>
</evidence>
<protein>
    <recommendedName>
        <fullName evidence="1">Knr4/Smi1-like domain-containing protein</fullName>
    </recommendedName>
</protein>
<organism evidence="2 3">
    <name type="scientific">Gemella morbillorum</name>
    <dbReference type="NCBI Taxonomy" id="29391"/>
    <lineage>
        <taxon>Bacteria</taxon>
        <taxon>Bacillati</taxon>
        <taxon>Bacillota</taxon>
        <taxon>Bacilli</taxon>
        <taxon>Bacillales</taxon>
        <taxon>Gemellaceae</taxon>
        <taxon>Gemella</taxon>
    </lineage>
</organism>
<dbReference type="AlphaFoldDB" id="A0AAP9HC17"/>
<keyword evidence="3" id="KW-1185">Reference proteome</keyword>
<dbReference type="Gene3D" id="3.40.1580.10">
    <property type="entry name" value="SMI1/KNR4-like"/>
    <property type="match status" value="1"/>
</dbReference>
<name>A0AAP9HC17_9BACL</name>
<dbReference type="Pfam" id="PF09346">
    <property type="entry name" value="SMI1_KNR4"/>
    <property type="match status" value="1"/>
</dbReference>